<keyword evidence="3" id="KW-1185">Reference proteome</keyword>
<feature type="region of interest" description="Disordered" evidence="1">
    <location>
        <begin position="99"/>
        <end position="147"/>
    </location>
</feature>
<reference evidence="2" key="1">
    <citation type="submission" date="2020-01" db="EMBL/GenBank/DDBJ databases">
        <authorList>
            <consortium name="DOE Joint Genome Institute"/>
            <person name="Haridas S."/>
            <person name="Albert R."/>
            <person name="Binder M."/>
            <person name="Bloem J."/>
            <person name="Labutti K."/>
            <person name="Salamov A."/>
            <person name="Andreopoulos B."/>
            <person name="Baker S.E."/>
            <person name="Barry K."/>
            <person name="Bills G."/>
            <person name="Bluhm B.H."/>
            <person name="Cannon C."/>
            <person name="Castanera R."/>
            <person name="Culley D.E."/>
            <person name="Daum C."/>
            <person name="Ezra D."/>
            <person name="Gonzalez J.B."/>
            <person name="Henrissat B."/>
            <person name="Kuo A."/>
            <person name="Liang C."/>
            <person name="Lipzen A."/>
            <person name="Lutzoni F."/>
            <person name="Magnuson J."/>
            <person name="Mondo S."/>
            <person name="Nolan M."/>
            <person name="Ohm R."/>
            <person name="Pangilinan J."/>
            <person name="Park H.-J."/>
            <person name="Ramirez L."/>
            <person name="Alfaro M."/>
            <person name="Sun H."/>
            <person name="Tritt A."/>
            <person name="Yoshinaga Y."/>
            <person name="Zwiers L.-H."/>
            <person name="Turgeon B.G."/>
            <person name="Goodwin S.B."/>
            <person name="Spatafora J.W."/>
            <person name="Crous P.W."/>
            <person name="Grigoriev I.V."/>
        </authorList>
    </citation>
    <scope>NUCLEOTIDE SEQUENCE</scope>
    <source>
        <strain evidence="2">IPT5</strain>
    </source>
</reference>
<evidence type="ECO:0000313" key="2">
    <source>
        <dbReference type="EMBL" id="KAF2849318.1"/>
    </source>
</evidence>
<accession>A0A6A7B4S3</accession>
<dbReference type="EMBL" id="MU006312">
    <property type="protein sequence ID" value="KAF2849318.1"/>
    <property type="molecule type" value="Genomic_DNA"/>
</dbReference>
<dbReference type="OrthoDB" id="5428038at2759"/>
<sequence length="820" mass="92224">MRRPPIACQRAVQSLQSPPLQHIWISDDQLSLAVNRFFRTTCPHQKRHGSNVPGPLEARRRAAKRRMTVSAGFYPQENFSPSFNLSAWFGFRRNPQPSWQYQPPSLRKDAAPVPDSLRPPDTTSMQSTYDPLLEPTNPAHYPDSAHDPQMGSYEVARTITKELEANFRDVALDHETMTEVDLVTVTRDDPAMTMSGDIEACFELFKSSIAQPNSMDYGRLVTEAFELSCPPGTNAWIFNNMVIKHLLDLNWDPSPLLALAQERPLQFTLPPIYTTAHHQLLDYAAKMPLVFPDCNRQLHGLYMRLAKAAAGAESSANSAQDAELITLCRGLWQSSHALGSELGNSVLNLVCTVASKVQNQHTAAMLRPVLAQNYSKDGPKHALMQLVLQACISRGQYLAAVDVLRCMPRVILLDVIPMYTLYLSRAQRKTRAAASMHKERWDTWLTLINSAGRETDLDSTGLNAAIEPLAQAIFYNNPRKSLARHSSDCIRPGNLLHTLLFKFAVEDAKYAMSKTAVAQTIDSALLSISTQREILRPETVLVKVIVSLKKASLPHCEFTDAIVAFLARHGNLNALVTFMTMVRDHGLGLGETSVVDALVRQKTFDMQQQAAPLTDTQLQHNALTLHNCQVIASILRKIASVSAIKHERVSPTTFKTLRVQRQLRHILSRADAARALPLAFRNLSADMTLEDRIALIHQLAHEYSLDKTRTQREVWRAIYYLYRHLKEYSLSIGPLFSRAVVRISIIRPLSEQRFVSARRMIWVCHLVARVEGEAVAKKIESDFWQWRGDLIKHAKHVHNSIGADTRQKAHVGNMKRLGLI</sequence>
<evidence type="ECO:0000313" key="3">
    <source>
        <dbReference type="Proteomes" id="UP000799423"/>
    </source>
</evidence>
<proteinExistence type="predicted"/>
<evidence type="ECO:0000256" key="1">
    <source>
        <dbReference type="SAM" id="MobiDB-lite"/>
    </source>
</evidence>
<organism evidence="2 3">
    <name type="scientific">Plenodomus tracheiphilus IPT5</name>
    <dbReference type="NCBI Taxonomy" id="1408161"/>
    <lineage>
        <taxon>Eukaryota</taxon>
        <taxon>Fungi</taxon>
        <taxon>Dikarya</taxon>
        <taxon>Ascomycota</taxon>
        <taxon>Pezizomycotina</taxon>
        <taxon>Dothideomycetes</taxon>
        <taxon>Pleosporomycetidae</taxon>
        <taxon>Pleosporales</taxon>
        <taxon>Pleosporineae</taxon>
        <taxon>Leptosphaeriaceae</taxon>
        <taxon>Plenodomus</taxon>
    </lineage>
</organism>
<dbReference type="Proteomes" id="UP000799423">
    <property type="component" value="Unassembled WGS sequence"/>
</dbReference>
<name>A0A6A7B4S3_9PLEO</name>
<gene>
    <name evidence="2" type="ORF">T440DRAFT_452685</name>
</gene>
<dbReference type="AlphaFoldDB" id="A0A6A7B4S3"/>
<protein>
    <submittedName>
        <fullName evidence="2">Uncharacterized protein</fullName>
    </submittedName>
</protein>